<keyword evidence="2" id="KW-0472">Membrane</keyword>
<dbReference type="Proteomes" id="UP000465304">
    <property type="component" value="Unassembled WGS sequence"/>
</dbReference>
<feature type="region of interest" description="Disordered" evidence="1">
    <location>
        <begin position="151"/>
        <end position="176"/>
    </location>
</feature>
<keyword evidence="2" id="KW-1133">Transmembrane helix</keyword>
<feature type="transmembrane region" description="Helical" evidence="2">
    <location>
        <begin position="6"/>
        <end position="28"/>
    </location>
</feature>
<organism evidence="3 4">
    <name type="scientific">Mycolicibacterium hippocampi</name>
    <dbReference type="NCBI Taxonomy" id="659824"/>
    <lineage>
        <taxon>Bacteria</taxon>
        <taxon>Bacillati</taxon>
        <taxon>Actinomycetota</taxon>
        <taxon>Actinomycetes</taxon>
        <taxon>Mycobacteriales</taxon>
        <taxon>Mycobacteriaceae</taxon>
        <taxon>Mycolicibacterium</taxon>
    </lineage>
</organism>
<feature type="compositionally biased region" description="Basic and acidic residues" evidence="1">
    <location>
        <begin position="158"/>
        <end position="169"/>
    </location>
</feature>
<proteinExistence type="predicted"/>
<keyword evidence="4" id="KW-1185">Reference proteome</keyword>
<sequence length="176" mass="19219">MGDWGLAVIALSVSVVSVVVAVCSVVYARRSASASVRSADAATRSADVAEQAEIHRQHGWRIEASANDSVKSFALRNVGTINARNVTLEGNFFQVRFRRIDEYDDGPVHIAAGQARLLEMRHSFSRSGGEVHITWIPDLPDAEPMTWTEVPPAAPAAERPRAIRARRDLPGPPRVQ</sequence>
<dbReference type="AlphaFoldDB" id="A0A7I9ZPS2"/>
<comment type="caution">
    <text evidence="3">The sequence shown here is derived from an EMBL/GenBank/DDBJ whole genome shotgun (WGS) entry which is preliminary data.</text>
</comment>
<keyword evidence="2" id="KW-0812">Transmembrane</keyword>
<reference evidence="3 4" key="1">
    <citation type="journal article" date="2019" name="Emerg. Microbes Infect.">
        <title>Comprehensive subspecies identification of 175 nontuberculous mycobacteria species based on 7547 genomic profiles.</title>
        <authorList>
            <person name="Matsumoto Y."/>
            <person name="Kinjo T."/>
            <person name="Motooka D."/>
            <person name="Nabeya D."/>
            <person name="Jung N."/>
            <person name="Uechi K."/>
            <person name="Horii T."/>
            <person name="Iida T."/>
            <person name="Fujita J."/>
            <person name="Nakamura S."/>
        </authorList>
    </citation>
    <scope>NUCLEOTIDE SEQUENCE [LARGE SCALE GENOMIC DNA]</scope>
    <source>
        <strain evidence="3 4">JCM 30996</strain>
    </source>
</reference>
<evidence type="ECO:0000256" key="1">
    <source>
        <dbReference type="SAM" id="MobiDB-lite"/>
    </source>
</evidence>
<accession>A0A7I9ZPS2</accession>
<name>A0A7I9ZPS2_9MYCO</name>
<dbReference type="EMBL" id="BLLB01000002">
    <property type="protein sequence ID" value="GFH02995.1"/>
    <property type="molecule type" value="Genomic_DNA"/>
</dbReference>
<evidence type="ECO:0000256" key="2">
    <source>
        <dbReference type="SAM" id="Phobius"/>
    </source>
</evidence>
<gene>
    <name evidence="3" type="ORF">MHIP_34780</name>
</gene>
<evidence type="ECO:0000313" key="3">
    <source>
        <dbReference type="EMBL" id="GFH02995.1"/>
    </source>
</evidence>
<evidence type="ECO:0000313" key="4">
    <source>
        <dbReference type="Proteomes" id="UP000465304"/>
    </source>
</evidence>
<protein>
    <submittedName>
        <fullName evidence="3">Uncharacterized protein</fullName>
    </submittedName>
</protein>